<evidence type="ECO:0000256" key="5">
    <source>
        <dbReference type="SAM" id="Coils"/>
    </source>
</evidence>
<organism evidence="9 10">
    <name type="scientific">Parenemella sanctibonifatiensis</name>
    <dbReference type="NCBI Taxonomy" id="2016505"/>
    <lineage>
        <taxon>Bacteria</taxon>
        <taxon>Bacillati</taxon>
        <taxon>Actinomycetota</taxon>
        <taxon>Actinomycetes</taxon>
        <taxon>Propionibacteriales</taxon>
        <taxon>Propionibacteriaceae</taxon>
        <taxon>Parenemella</taxon>
    </lineage>
</organism>
<feature type="coiled-coil region" evidence="5">
    <location>
        <begin position="21"/>
        <end position="55"/>
    </location>
</feature>
<protein>
    <submittedName>
        <fullName evidence="9">DNA-binding protein</fullName>
    </submittedName>
</protein>
<keyword evidence="3" id="KW-0862">Zinc</keyword>
<evidence type="ECO:0000313" key="9">
    <source>
        <dbReference type="EMBL" id="OYN89841.1"/>
    </source>
</evidence>
<dbReference type="PROSITE" id="PS01102">
    <property type="entry name" value="ZF_DKSA_1"/>
    <property type="match status" value="1"/>
</dbReference>
<evidence type="ECO:0000256" key="1">
    <source>
        <dbReference type="ARBA" id="ARBA00022723"/>
    </source>
</evidence>
<reference evidence="10 11" key="1">
    <citation type="submission" date="2017-07" db="EMBL/GenBank/DDBJ databases">
        <title>Draft whole genome sequences of clinical Proprionibacteriaceae strains.</title>
        <authorList>
            <person name="Bernier A.-M."/>
            <person name="Bernard K."/>
            <person name="Domingo M.-C."/>
        </authorList>
    </citation>
    <scope>NUCLEOTIDE SEQUENCE [LARGE SCALE GENOMIC DNA]</scope>
    <source>
        <strain evidence="9 10">NML 150081</strain>
        <strain evidence="8 11">NML 160184</strain>
    </source>
</reference>
<gene>
    <name evidence="9" type="ORF">CGZ91_10040</name>
    <name evidence="8" type="ORF">CGZ92_05180</name>
</gene>
<accession>A0A255E9S5</accession>
<evidence type="ECO:0000313" key="11">
    <source>
        <dbReference type="Proteomes" id="UP000216533"/>
    </source>
</evidence>
<keyword evidence="9" id="KW-0238">DNA-binding</keyword>
<evidence type="ECO:0000313" key="8">
    <source>
        <dbReference type="EMBL" id="OYN88324.1"/>
    </source>
</evidence>
<accession>A0A255EFV6</accession>
<dbReference type="SUPFAM" id="SSF109635">
    <property type="entry name" value="DnaK suppressor protein DksA, alpha-hairpin domain"/>
    <property type="match status" value="1"/>
</dbReference>
<sequence>MSTAVNAAADASQPESETWTQAELDEVRAELERDVADLEERLQANEEALKSLLEDGTAGVGDAADIGSSAFEREQEISLVANARETLEQSRAALRMIDEGTYGTCENCGGPIAKARLQVFPRATMCVTCKKRLERR</sequence>
<dbReference type="PANTHER" id="PTHR33823:SF2">
    <property type="entry name" value="RNA POLYMERASE-BINDING TRANSCRIPTION FACTOR DKSA"/>
    <property type="match status" value="1"/>
</dbReference>
<dbReference type="OrthoDB" id="9803742at2"/>
<dbReference type="InterPro" id="IPR037187">
    <property type="entry name" value="DnaK_N"/>
</dbReference>
<dbReference type="EMBL" id="NMVI01000013">
    <property type="protein sequence ID" value="OYN88324.1"/>
    <property type="molecule type" value="Genomic_DNA"/>
</dbReference>
<name>A0A255EFV6_9ACTN</name>
<dbReference type="RefSeq" id="WP_094450311.1">
    <property type="nucleotide sequence ID" value="NZ_NMVI01000013.1"/>
</dbReference>
<proteinExistence type="predicted"/>
<comment type="caution">
    <text evidence="9">The sequence shown here is derived from an EMBL/GenBank/DDBJ whole genome shotgun (WGS) entry which is preliminary data.</text>
</comment>
<keyword evidence="2" id="KW-0863">Zinc-finger</keyword>
<evidence type="ECO:0000256" key="6">
    <source>
        <dbReference type="SAM" id="MobiDB-lite"/>
    </source>
</evidence>
<keyword evidence="10" id="KW-1185">Reference proteome</keyword>
<dbReference type="SUPFAM" id="SSF57716">
    <property type="entry name" value="Glucocorticoid receptor-like (DNA-binding domain)"/>
    <property type="match status" value="1"/>
</dbReference>
<evidence type="ECO:0000256" key="4">
    <source>
        <dbReference type="PROSITE-ProRule" id="PRU00510"/>
    </source>
</evidence>
<dbReference type="Proteomes" id="UP000216533">
    <property type="component" value="Unassembled WGS sequence"/>
</dbReference>
<evidence type="ECO:0000256" key="3">
    <source>
        <dbReference type="ARBA" id="ARBA00022833"/>
    </source>
</evidence>
<feature type="region of interest" description="Disordered" evidence="6">
    <location>
        <begin position="1"/>
        <end position="21"/>
    </location>
</feature>
<dbReference type="Proteomes" id="UP000216300">
    <property type="component" value="Unassembled WGS sequence"/>
</dbReference>
<feature type="domain" description="Zinc finger DksA/TraR C4-type" evidence="7">
    <location>
        <begin position="100"/>
        <end position="135"/>
    </location>
</feature>
<evidence type="ECO:0000313" key="10">
    <source>
        <dbReference type="Proteomes" id="UP000216300"/>
    </source>
</evidence>
<feature type="zinc finger region" description="dksA C4-type" evidence="4">
    <location>
        <begin position="105"/>
        <end position="129"/>
    </location>
</feature>
<dbReference type="PANTHER" id="PTHR33823">
    <property type="entry name" value="RNA POLYMERASE-BINDING TRANSCRIPTION FACTOR DKSA-RELATED"/>
    <property type="match status" value="1"/>
</dbReference>
<evidence type="ECO:0000256" key="2">
    <source>
        <dbReference type="ARBA" id="ARBA00022771"/>
    </source>
</evidence>
<dbReference type="Pfam" id="PF01258">
    <property type="entry name" value="zf-dskA_traR"/>
    <property type="match status" value="1"/>
</dbReference>
<dbReference type="InterPro" id="IPR020458">
    <property type="entry name" value="Znf_DskA_TraR_CS"/>
</dbReference>
<dbReference type="InterPro" id="IPR000962">
    <property type="entry name" value="Znf_DskA_TraR"/>
</dbReference>
<dbReference type="AlphaFoldDB" id="A0A255EFV6"/>
<dbReference type="PROSITE" id="PS51128">
    <property type="entry name" value="ZF_DKSA_2"/>
    <property type="match status" value="1"/>
</dbReference>
<dbReference type="EMBL" id="NMVJ01000008">
    <property type="protein sequence ID" value="OYN89841.1"/>
    <property type="molecule type" value="Genomic_DNA"/>
</dbReference>
<keyword evidence="1" id="KW-0479">Metal-binding</keyword>
<dbReference type="GO" id="GO:0008270">
    <property type="term" value="F:zinc ion binding"/>
    <property type="evidence" value="ECO:0007669"/>
    <property type="project" value="UniProtKB-KW"/>
</dbReference>
<evidence type="ECO:0000259" key="7">
    <source>
        <dbReference type="Pfam" id="PF01258"/>
    </source>
</evidence>
<dbReference type="GO" id="GO:0003677">
    <property type="term" value="F:DNA binding"/>
    <property type="evidence" value="ECO:0007669"/>
    <property type="project" value="UniProtKB-KW"/>
</dbReference>
<keyword evidence="5" id="KW-0175">Coiled coil</keyword>
<dbReference type="Gene3D" id="1.20.120.910">
    <property type="entry name" value="DksA, coiled-coil domain"/>
    <property type="match status" value="1"/>
</dbReference>